<comment type="caution">
    <text evidence="2">The sequence shown here is derived from an EMBL/GenBank/DDBJ whole genome shotgun (WGS) entry which is preliminary data.</text>
</comment>
<dbReference type="AlphaFoldDB" id="A0A1F7HJU5"/>
<dbReference type="EMBL" id="MFZV01000007">
    <property type="protein sequence ID" value="OGK31375.1"/>
    <property type="molecule type" value="Genomic_DNA"/>
</dbReference>
<name>A0A1F7HJU5_9BACT</name>
<protein>
    <submittedName>
        <fullName evidence="2">Uncharacterized protein</fullName>
    </submittedName>
</protein>
<reference evidence="2 3" key="1">
    <citation type="journal article" date="2016" name="Nat. Commun.">
        <title>Thousands of microbial genomes shed light on interconnected biogeochemical processes in an aquifer system.</title>
        <authorList>
            <person name="Anantharaman K."/>
            <person name="Brown C.T."/>
            <person name="Hug L.A."/>
            <person name="Sharon I."/>
            <person name="Castelle C.J."/>
            <person name="Probst A.J."/>
            <person name="Thomas B.C."/>
            <person name="Singh A."/>
            <person name="Wilkins M.J."/>
            <person name="Karaoz U."/>
            <person name="Brodie E.L."/>
            <person name="Williams K.H."/>
            <person name="Hubbard S.S."/>
            <person name="Banfield J.F."/>
        </authorList>
    </citation>
    <scope>NUCLEOTIDE SEQUENCE [LARGE SCALE GENOMIC DNA]</scope>
</reference>
<evidence type="ECO:0000313" key="3">
    <source>
        <dbReference type="Proteomes" id="UP000177199"/>
    </source>
</evidence>
<organism evidence="2 3">
    <name type="scientific">Candidatus Roizmanbacteria bacterium RIFCSPHIGHO2_12_FULL_33_9</name>
    <dbReference type="NCBI Taxonomy" id="1802045"/>
    <lineage>
        <taxon>Bacteria</taxon>
        <taxon>Candidatus Roizmaniibacteriota</taxon>
    </lineage>
</organism>
<evidence type="ECO:0000313" key="2">
    <source>
        <dbReference type="EMBL" id="OGK31375.1"/>
    </source>
</evidence>
<feature type="transmembrane region" description="Helical" evidence="1">
    <location>
        <begin position="86"/>
        <end position="107"/>
    </location>
</feature>
<gene>
    <name evidence="2" type="ORF">A3F29_01445</name>
</gene>
<keyword evidence="1" id="KW-1133">Transmembrane helix</keyword>
<feature type="transmembrane region" description="Helical" evidence="1">
    <location>
        <begin position="52"/>
        <end position="74"/>
    </location>
</feature>
<accession>A0A1F7HJU5</accession>
<proteinExistence type="predicted"/>
<dbReference type="Proteomes" id="UP000177199">
    <property type="component" value="Unassembled WGS sequence"/>
</dbReference>
<keyword evidence="1" id="KW-0472">Membrane</keyword>
<sequence length="139" mass="16481">MSTKNLLIKFFGNNSKELQKVLKRKDVKELIELEEKINKLPKFTLKEEKETFTFIAFILGIILSFLLNLVANIIDKNLINNSNYQAGLILITILFIYMLISWTYDYIKPFFKKMVRNARISNKYDELFDKVFEIKNKNS</sequence>
<evidence type="ECO:0000256" key="1">
    <source>
        <dbReference type="SAM" id="Phobius"/>
    </source>
</evidence>
<keyword evidence="1" id="KW-0812">Transmembrane</keyword>